<feature type="compositionally biased region" description="Basic and acidic residues" evidence="1">
    <location>
        <begin position="22"/>
        <end position="34"/>
    </location>
</feature>
<evidence type="ECO:0000313" key="2">
    <source>
        <dbReference type="EMBL" id="CAD7001236.1"/>
    </source>
</evidence>
<dbReference type="EMBL" id="CAJHJT010000023">
    <property type="protein sequence ID" value="CAD7001236.1"/>
    <property type="molecule type" value="Genomic_DNA"/>
</dbReference>
<evidence type="ECO:0000313" key="3">
    <source>
        <dbReference type="Proteomes" id="UP000606786"/>
    </source>
</evidence>
<comment type="caution">
    <text evidence="2">The sequence shown here is derived from an EMBL/GenBank/DDBJ whole genome shotgun (WGS) entry which is preliminary data.</text>
</comment>
<name>A0A811UU32_CERCA</name>
<feature type="region of interest" description="Disordered" evidence="1">
    <location>
        <begin position="21"/>
        <end position="41"/>
    </location>
</feature>
<reference evidence="2" key="1">
    <citation type="submission" date="2020-11" db="EMBL/GenBank/DDBJ databases">
        <authorList>
            <person name="Whitehead M."/>
        </authorList>
    </citation>
    <scope>NUCLEOTIDE SEQUENCE</scope>
    <source>
        <strain evidence="2">EGII</strain>
    </source>
</reference>
<evidence type="ECO:0000256" key="1">
    <source>
        <dbReference type="SAM" id="MobiDB-lite"/>
    </source>
</evidence>
<dbReference type="Proteomes" id="UP000606786">
    <property type="component" value="Unassembled WGS sequence"/>
</dbReference>
<gene>
    <name evidence="2" type="ORF">CCAP1982_LOCUS9734</name>
</gene>
<protein>
    <submittedName>
        <fullName evidence="2">(Mediterranean fruit fly) hypothetical protein</fullName>
    </submittedName>
</protein>
<proteinExistence type="predicted"/>
<accession>A0A811UU32</accession>
<keyword evidence="3" id="KW-1185">Reference proteome</keyword>
<organism evidence="2 3">
    <name type="scientific">Ceratitis capitata</name>
    <name type="common">Mediterranean fruit fly</name>
    <name type="synonym">Tephritis capitata</name>
    <dbReference type="NCBI Taxonomy" id="7213"/>
    <lineage>
        <taxon>Eukaryota</taxon>
        <taxon>Metazoa</taxon>
        <taxon>Ecdysozoa</taxon>
        <taxon>Arthropoda</taxon>
        <taxon>Hexapoda</taxon>
        <taxon>Insecta</taxon>
        <taxon>Pterygota</taxon>
        <taxon>Neoptera</taxon>
        <taxon>Endopterygota</taxon>
        <taxon>Diptera</taxon>
        <taxon>Brachycera</taxon>
        <taxon>Muscomorpha</taxon>
        <taxon>Tephritoidea</taxon>
        <taxon>Tephritidae</taxon>
        <taxon>Ceratitis</taxon>
        <taxon>Ceratitis</taxon>
    </lineage>
</organism>
<dbReference type="AlphaFoldDB" id="A0A811UU32"/>
<sequence>MFFTQVQPILWNQSETVLKKKQAADRDYQNRNRQDMSYNAGDRVLVKDNNIGIPDDKHFD</sequence>